<evidence type="ECO:0000256" key="1">
    <source>
        <dbReference type="SAM" id="MobiDB-lite"/>
    </source>
</evidence>
<sequence length="122" mass="13346">MNSAGGGGGRDRDKGRKYQSGSGKRKAKEERAAREKKVLSKMPKISEMLSATKTSNSAVLETVDIVGGTHLADNLNPEIFKELEHKTHYVDTTTEVAAECKSVCDDDHIDIQPTLTVLHTYT</sequence>
<keyword evidence="4" id="KW-1185">Reference proteome</keyword>
<name>A0A6S7G0Y8_PARCT</name>
<comment type="caution">
    <text evidence="2">The sequence shown here is derived from an EMBL/GenBank/DDBJ whole genome shotgun (WGS) entry which is preliminary data.</text>
</comment>
<dbReference type="EMBL" id="CACRXK020008012">
    <property type="protein sequence ID" value="CAB4013761.1"/>
    <property type="molecule type" value="Genomic_DNA"/>
</dbReference>
<dbReference type="Proteomes" id="UP001152795">
    <property type="component" value="Unassembled WGS sequence"/>
</dbReference>
<accession>A0A6S7G0Y8</accession>
<feature type="compositionally biased region" description="Basic and acidic residues" evidence="1">
    <location>
        <begin position="27"/>
        <end position="38"/>
    </location>
</feature>
<reference evidence="2" key="1">
    <citation type="submission" date="2020-04" db="EMBL/GenBank/DDBJ databases">
        <authorList>
            <person name="Alioto T."/>
            <person name="Alioto T."/>
            <person name="Gomez Garrido J."/>
        </authorList>
    </citation>
    <scope>NUCLEOTIDE SEQUENCE</scope>
    <source>
        <strain evidence="2">A484AB</strain>
    </source>
</reference>
<evidence type="ECO:0000313" key="4">
    <source>
        <dbReference type="Proteomes" id="UP001152795"/>
    </source>
</evidence>
<gene>
    <name evidence="3" type="ORF">PACLA_8A045863</name>
    <name evidence="2" type="ORF">PACLA_8A084749</name>
</gene>
<organism evidence="2 4">
    <name type="scientific">Paramuricea clavata</name>
    <name type="common">Red gorgonian</name>
    <name type="synonym">Violescent sea-whip</name>
    <dbReference type="NCBI Taxonomy" id="317549"/>
    <lineage>
        <taxon>Eukaryota</taxon>
        <taxon>Metazoa</taxon>
        <taxon>Cnidaria</taxon>
        <taxon>Anthozoa</taxon>
        <taxon>Octocorallia</taxon>
        <taxon>Malacalcyonacea</taxon>
        <taxon>Plexauridae</taxon>
        <taxon>Paramuricea</taxon>
    </lineage>
</organism>
<dbReference type="AlphaFoldDB" id="A0A6S7G0Y8"/>
<evidence type="ECO:0000313" key="3">
    <source>
        <dbReference type="EMBL" id="CAB4013761.1"/>
    </source>
</evidence>
<evidence type="ECO:0000313" key="2">
    <source>
        <dbReference type="EMBL" id="CAB3979860.1"/>
    </source>
</evidence>
<proteinExistence type="predicted"/>
<dbReference type="EMBL" id="CACRXK020000236">
    <property type="protein sequence ID" value="CAB3979860.1"/>
    <property type="molecule type" value="Genomic_DNA"/>
</dbReference>
<feature type="region of interest" description="Disordered" evidence="1">
    <location>
        <begin position="1"/>
        <end position="38"/>
    </location>
</feature>
<protein>
    <submittedName>
        <fullName evidence="2">Uncharacterized protein</fullName>
    </submittedName>
</protein>